<proteinExistence type="predicted"/>
<dbReference type="Proteomes" id="UP000664163">
    <property type="component" value="Unassembled WGS sequence"/>
</dbReference>
<organism evidence="1 2">
    <name type="scientific">[Muricauda] lutisoli</name>
    <dbReference type="NCBI Taxonomy" id="2816035"/>
    <lineage>
        <taxon>Bacteria</taxon>
        <taxon>Pseudomonadati</taxon>
        <taxon>Bacteroidota</taxon>
        <taxon>Flavobacteriia</taxon>
        <taxon>Flavobacteriales</taxon>
        <taxon>Flavobacteriaceae</taxon>
        <taxon>Allomuricauda</taxon>
    </lineage>
</organism>
<accession>A0ABS3EU32</accession>
<reference evidence="1 2" key="1">
    <citation type="submission" date="2021-03" db="EMBL/GenBank/DDBJ databases">
        <title>Muricauda sp. CAU 1631 isolated from Incheon.</title>
        <authorList>
            <person name="Kim W."/>
        </authorList>
    </citation>
    <scope>NUCLEOTIDE SEQUENCE [LARGE SCALE GENOMIC DNA]</scope>
    <source>
        <strain evidence="1 2">CAU 1631</strain>
    </source>
</reference>
<evidence type="ECO:0000313" key="1">
    <source>
        <dbReference type="EMBL" id="MBO0329761.1"/>
    </source>
</evidence>
<sequence>MNKKGIIRNDGSPSRLKFHGFGFYIRSRGNLLKKDREKLLNESRNCLAEVNDLTGESFELDPSWSDQELLEQWNEWYRDYGHLMSRFKDKWEDDILKEKLNEVPKSVMGYIRDLEEKVEGLESRLNRLEIERNMKGIRQFGLG</sequence>
<comment type="caution">
    <text evidence="1">The sequence shown here is derived from an EMBL/GenBank/DDBJ whole genome shotgun (WGS) entry which is preliminary data.</text>
</comment>
<keyword evidence="2" id="KW-1185">Reference proteome</keyword>
<dbReference type="EMBL" id="JAFLND010000001">
    <property type="protein sequence ID" value="MBO0329761.1"/>
    <property type="molecule type" value="Genomic_DNA"/>
</dbReference>
<dbReference type="RefSeq" id="WP_207070219.1">
    <property type="nucleotide sequence ID" value="NZ_JAFLND010000001.1"/>
</dbReference>
<protein>
    <submittedName>
        <fullName evidence="1">Uncharacterized protein</fullName>
    </submittedName>
</protein>
<evidence type="ECO:0000313" key="2">
    <source>
        <dbReference type="Proteomes" id="UP000664163"/>
    </source>
</evidence>
<gene>
    <name evidence="1" type="ORF">J0X13_04330</name>
</gene>
<name>A0ABS3EU32_9FLAO</name>